<name>A0A1H3PRG2_9ACTN</name>
<feature type="transmembrane region" description="Helical" evidence="1">
    <location>
        <begin position="248"/>
        <end position="266"/>
    </location>
</feature>
<feature type="transmembrane region" description="Helical" evidence="1">
    <location>
        <begin position="99"/>
        <end position="122"/>
    </location>
</feature>
<dbReference type="PANTHER" id="PTHR23530">
    <property type="entry name" value="TRANSPORT PROTEIN-RELATED"/>
    <property type="match status" value="1"/>
</dbReference>
<keyword evidence="1" id="KW-0812">Transmembrane</keyword>
<feature type="transmembrane region" description="Helical" evidence="1">
    <location>
        <begin position="168"/>
        <end position="187"/>
    </location>
</feature>
<feature type="transmembrane region" description="Helical" evidence="1">
    <location>
        <begin position="278"/>
        <end position="295"/>
    </location>
</feature>
<evidence type="ECO:0000313" key="2">
    <source>
        <dbReference type="EMBL" id="SDZ03530.1"/>
    </source>
</evidence>
<dbReference type="RefSeq" id="WP_244522731.1">
    <property type="nucleotide sequence ID" value="NZ_FNOT01000017.1"/>
</dbReference>
<evidence type="ECO:0000313" key="3">
    <source>
        <dbReference type="Proteomes" id="UP000198921"/>
    </source>
</evidence>
<keyword evidence="1" id="KW-1133">Transmembrane helix</keyword>
<sequence length="382" mass="38621">MTPLPPAARSLARLAVGWTALSELVPLYPLYALLFLDTGVSAAELSLLFAAWSVTGLVTEVPAGALADRWSRRGALVLGGVLEAIAFVVWTLAPGFWGFAAGFAVWGVASALVSGTVEALVYDGLAEVGAEAWFARVNGWMTSAELLVQVPTAAAASLLYALGGYPLVGWASAAICLVWAALALRFPEPPREPDGESLLGTLRSGVAEVARVPALRLAVLAAALVGGLDAVEEYFPVLAGDRGVPTAVVPAAVLGITLAGALGAALGGRADRLPDRALPVLLLLAGVLLGAAAVVPGPGALAVVAVAYALYLAVLVVAEARLQERIDSGRRATVTSVAGLGIELAGLLVFAAWALGGVVAVAVLVVAVVPVVAAGLRRTVVS</sequence>
<dbReference type="Gene3D" id="1.20.1250.20">
    <property type="entry name" value="MFS general substrate transporter like domains"/>
    <property type="match status" value="1"/>
</dbReference>
<protein>
    <submittedName>
        <fullName evidence="2">Predicted arabinose efflux permease, MFS family</fullName>
    </submittedName>
</protein>
<feature type="transmembrane region" description="Helical" evidence="1">
    <location>
        <begin position="359"/>
        <end position="376"/>
    </location>
</feature>
<proteinExistence type="predicted"/>
<feature type="transmembrane region" description="Helical" evidence="1">
    <location>
        <begin position="74"/>
        <end position="93"/>
    </location>
</feature>
<dbReference type="InterPro" id="IPR011701">
    <property type="entry name" value="MFS"/>
</dbReference>
<dbReference type="Pfam" id="PF07690">
    <property type="entry name" value="MFS_1"/>
    <property type="match status" value="1"/>
</dbReference>
<gene>
    <name evidence="2" type="ORF">SAMN05660209_04434</name>
</gene>
<feature type="transmembrane region" description="Helical" evidence="1">
    <location>
        <begin position="12"/>
        <end position="34"/>
    </location>
</feature>
<feature type="transmembrane region" description="Helical" evidence="1">
    <location>
        <begin position="46"/>
        <end position="67"/>
    </location>
</feature>
<keyword evidence="3" id="KW-1185">Reference proteome</keyword>
<organism evidence="2 3">
    <name type="scientific">Geodermatophilus africanus</name>
    <dbReference type="NCBI Taxonomy" id="1137993"/>
    <lineage>
        <taxon>Bacteria</taxon>
        <taxon>Bacillati</taxon>
        <taxon>Actinomycetota</taxon>
        <taxon>Actinomycetes</taxon>
        <taxon>Geodermatophilales</taxon>
        <taxon>Geodermatophilaceae</taxon>
        <taxon>Geodermatophilus</taxon>
    </lineage>
</organism>
<dbReference type="STRING" id="1137993.SAMN05660209_04434"/>
<keyword evidence="1" id="KW-0472">Membrane</keyword>
<dbReference type="Proteomes" id="UP000198921">
    <property type="component" value="Unassembled WGS sequence"/>
</dbReference>
<dbReference type="InterPro" id="IPR036259">
    <property type="entry name" value="MFS_trans_sf"/>
</dbReference>
<accession>A0A1H3PRG2</accession>
<reference evidence="3" key="1">
    <citation type="submission" date="2016-10" db="EMBL/GenBank/DDBJ databases">
        <authorList>
            <person name="Varghese N."/>
            <person name="Submissions S."/>
        </authorList>
    </citation>
    <scope>NUCLEOTIDE SEQUENCE [LARGE SCALE GENOMIC DNA]</scope>
    <source>
        <strain evidence="3">DSM 45422</strain>
    </source>
</reference>
<dbReference type="GO" id="GO:0022857">
    <property type="term" value="F:transmembrane transporter activity"/>
    <property type="evidence" value="ECO:0007669"/>
    <property type="project" value="InterPro"/>
</dbReference>
<dbReference type="SUPFAM" id="SSF103473">
    <property type="entry name" value="MFS general substrate transporter"/>
    <property type="match status" value="1"/>
</dbReference>
<evidence type="ECO:0000256" key="1">
    <source>
        <dbReference type="SAM" id="Phobius"/>
    </source>
</evidence>
<dbReference type="EMBL" id="FNOT01000017">
    <property type="protein sequence ID" value="SDZ03530.1"/>
    <property type="molecule type" value="Genomic_DNA"/>
</dbReference>
<dbReference type="InterPro" id="IPR053160">
    <property type="entry name" value="MFS_DHA3_Transporter"/>
</dbReference>
<dbReference type="PANTHER" id="PTHR23530:SF1">
    <property type="entry name" value="PERMEASE, MAJOR FACILITATOR SUPERFAMILY-RELATED"/>
    <property type="match status" value="1"/>
</dbReference>
<feature type="transmembrane region" description="Helical" evidence="1">
    <location>
        <begin position="301"/>
        <end position="320"/>
    </location>
</feature>
<dbReference type="AlphaFoldDB" id="A0A1H3PRG2"/>
<feature type="transmembrane region" description="Helical" evidence="1">
    <location>
        <begin position="332"/>
        <end position="353"/>
    </location>
</feature>